<accession>A0A364NGC8</accession>
<dbReference type="PROSITE" id="PS50158">
    <property type="entry name" value="ZF_CCHC"/>
    <property type="match status" value="1"/>
</dbReference>
<reference evidence="5" key="1">
    <citation type="submission" date="2018-05" db="EMBL/GenBank/DDBJ databases">
        <title>Draft genome sequence of Stemphylium lycopersici strain CIDEFI 213.</title>
        <authorList>
            <person name="Medina R."/>
            <person name="Franco M.E.E."/>
            <person name="Lucentini C.G."/>
            <person name="Saparrat M.C.N."/>
            <person name="Balatti P.A."/>
        </authorList>
    </citation>
    <scope>NUCLEOTIDE SEQUENCE [LARGE SCALE GENOMIC DNA]</scope>
    <source>
        <strain evidence="5">CIDEFI 213</strain>
    </source>
</reference>
<feature type="compositionally biased region" description="Basic and acidic residues" evidence="2">
    <location>
        <begin position="173"/>
        <end position="185"/>
    </location>
</feature>
<dbReference type="STRING" id="183478.A0A364NGC8"/>
<dbReference type="AlphaFoldDB" id="A0A364NGC8"/>
<name>A0A364NGC8_STELY</name>
<feature type="compositionally biased region" description="Polar residues" evidence="2">
    <location>
        <begin position="46"/>
        <end position="60"/>
    </location>
</feature>
<keyword evidence="5" id="KW-1185">Reference proteome</keyword>
<keyword evidence="1" id="KW-0863">Zinc-finger</keyword>
<evidence type="ECO:0000256" key="2">
    <source>
        <dbReference type="SAM" id="MobiDB-lite"/>
    </source>
</evidence>
<feature type="compositionally biased region" description="Low complexity" evidence="2">
    <location>
        <begin position="246"/>
        <end position="256"/>
    </location>
</feature>
<dbReference type="SMART" id="SM00343">
    <property type="entry name" value="ZnF_C2HC"/>
    <property type="match status" value="1"/>
</dbReference>
<sequence length="266" mass="28406">MSGNTPKTMSKGLMGMKFMQRAAAKSSPSSPSTPNGPPTKKARLSNGASAVGTSDQQILQSGLDAEEEKRQAALEKAAQHAGETKWVLSFKDPVEGKRQDAMTVRQAGYAEIDAEDSSEEEEEEVKPIRMQFGGGVKKADTSVPFVKTEDSESEAESSSSDYDSDDPAADLIRQTKREMASEKRESKKKRASMGNGTPKGTPTRQDEDRNLKGLTSISGSRRSGAGGNMSNVECYKCGQKGHMAAGCSESSTPRGSSGRGKGKNRR</sequence>
<feature type="compositionally biased region" description="Acidic residues" evidence="2">
    <location>
        <begin position="112"/>
        <end position="124"/>
    </location>
</feature>
<proteinExistence type="predicted"/>
<evidence type="ECO:0000313" key="4">
    <source>
        <dbReference type="EMBL" id="RAR16151.1"/>
    </source>
</evidence>
<dbReference type="GO" id="GO:0008270">
    <property type="term" value="F:zinc ion binding"/>
    <property type="evidence" value="ECO:0007669"/>
    <property type="project" value="UniProtKB-KW"/>
</dbReference>
<dbReference type="EMBL" id="QGDH01000005">
    <property type="protein sequence ID" value="RAR16151.1"/>
    <property type="molecule type" value="Genomic_DNA"/>
</dbReference>
<dbReference type="SUPFAM" id="SSF57756">
    <property type="entry name" value="Retrovirus zinc finger-like domains"/>
    <property type="match status" value="1"/>
</dbReference>
<dbReference type="OrthoDB" id="427960at2759"/>
<gene>
    <name evidence="4" type="ORF">DDE83_000508</name>
</gene>
<dbReference type="Proteomes" id="UP000249619">
    <property type="component" value="Unassembled WGS sequence"/>
</dbReference>
<organism evidence="4 5">
    <name type="scientific">Stemphylium lycopersici</name>
    <name type="common">Tomato gray leaf spot disease fungus</name>
    <name type="synonym">Thyrospora lycopersici</name>
    <dbReference type="NCBI Taxonomy" id="183478"/>
    <lineage>
        <taxon>Eukaryota</taxon>
        <taxon>Fungi</taxon>
        <taxon>Dikarya</taxon>
        <taxon>Ascomycota</taxon>
        <taxon>Pezizomycotina</taxon>
        <taxon>Dothideomycetes</taxon>
        <taxon>Pleosporomycetidae</taxon>
        <taxon>Pleosporales</taxon>
        <taxon>Pleosporineae</taxon>
        <taxon>Pleosporaceae</taxon>
        <taxon>Stemphylium</taxon>
    </lineage>
</organism>
<dbReference type="GO" id="GO:0003676">
    <property type="term" value="F:nucleic acid binding"/>
    <property type="evidence" value="ECO:0007669"/>
    <property type="project" value="InterPro"/>
</dbReference>
<keyword evidence="1" id="KW-0479">Metal-binding</keyword>
<comment type="caution">
    <text evidence="4">The sequence shown here is derived from an EMBL/GenBank/DDBJ whole genome shotgun (WGS) entry which is preliminary data.</text>
</comment>
<dbReference type="Gene3D" id="4.10.60.10">
    <property type="entry name" value="Zinc finger, CCHC-type"/>
    <property type="match status" value="1"/>
</dbReference>
<evidence type="ECO:0000256" key="1">
    <source>
        <dbReference type="PROSITE-ProRule" id="PRU00047"/>
    </source>
</evidence>
<protein>
    <submittedName>
        <fullName evidence="4">Zinc knuckle protein</fullName>
    </submittedName>
</protein>
<evidence type="ECO:0000259" key="3">
    <source>
        <dbReference type="PROSITE" id="PS50158"/>
    </source>
</evidence>
<evidence type="ECO:0000313" key="5">
    <source>
        <dbReference type="Proteomes" id="UP000249619"/>
    </source>
</evidence>
<dbReference type="InterPro" id="IPR036875">
    <property type="entry name" value="Znf_CCHC_sf"/>
</dbReference>
<feature type="compositionally biased region" description="Polar residues" evidence="2">
    <location>
        <begin position="194"/>
        <end position="203"/>
    </location>
</feature>
<dbReference type="Pfam" id="PF00098">
    <property type="entry name" value="zf-CCHC"/>
    <property type="match status" value="1"/>
</dbReference>
<feature type="region of interest" description="Disordered" evidence="2">
    <location>
        <begin position="108"/>
        <end position="266"/>
    </location>
</feature>
<feature type="region of interest" description="Disordered" evidence="2">
    <location>
        <begin position="1"/>
        <end position="87"/>
    </location>
</feature>
<keyword evidence="1" id="KW-0862">Zinc</keyword>
<feature type="domain" description="CCHC-type" evidence="3">
    <location>
        <begin position="234"/>
        <end position="249"/>
    </location>
</feature>
<dbReference type="InterPro" id="IPR001878">
    <property type="entry name" value="Znf_CCHC"/>
</dbReference>